<keyword evidence="4" id="KW-1185">Reference proteome</keyword>
<sequence>MRTMEYQIGQVVYSKSGHDKGGMMMILSLEGPYAYLADGRRRKLERPKKKKLIHIQPTGYVDAELAGKLCRNEYVLDADIAKALKSYQEKLAEK</sequence>
<proteinExistence type="predicted"/>
<evidence type="ECO:0000313" key="4">
    <source>
        <dbReference type="Proteomes" id="UP000729290"/>
    </source>
</evidence>
<dbReference type="Proteomes" id="UP000729290">
    <property type="component" value="Unassembled WGS sequence"/>
</dbReference>
<dbReference type="EMBL" id="JACSNV010000007">
    <property type="protein sequence ID" value="MBM6877750.1"/>
    <property type="molecule type" value="Genomic_DNA"/>
</dbReference>
<keyword evidence="1" id="KW-0689">Ribosomal protein</keyword>
<comment type="caution">
    <text evidence="3">The sequence shown here is derived from an EMBL/GenBank/DDBJ whole genome shotgun (WGS) entry which is preliminary data.</text>
</comment>
<keyword evidence="2" id="KW-0687">Ribonucleoprotein</keyword>
<dbReference type="InterPro" id="IPR041985">
    <property type="entry name" value="Ribosomal_eL14_KOW"/>
</dbReference>
<reference evidence="3 4" key="1">
    <citation type="journal article" date="2021" name="Sci. Rep.">
        <title>The distribution of antibiotic resistance genes in chicken gut microbiota commensals.</title>
        <authorList>
            <person name="Juricova H."/>
            <person name="Matiasovicova J."/>
            <person name="Kubasova T."/>
            <person name="Cejkova D."/>
            <person name="Rychlik I."/>
        </authorList>
    </citation>
    <scope>NUCLEOTIDE SEQUENCE [LARGE SCALE GENOMIC DNA]</scope>
    <source>
        <strain evidence="3 4">An431b</strain>
    </source>
</reference>
<evidence type="ECO:0000256" key="2">
    <source>
        <dbReference type="ARBA" id="ARBA00023274"/>
    </source>
</evidence>
<gene>
    <name evidence="3" type="ORF">H9X83_06190</name>
</gene>
<evidence type="ECO:0000256" key="1">
    <source>
        <dbReference type="ARBA" id="ARBA00022980"/>
    </source>
</evidence>
<name>A0ABS2GAK0_9FIRM</name>
<dbReference type="CDD" id="cd06088">
    <property type="entry name" value="KOW_RPL14"/>
    <property type="match status" value="1"/>
</dbReference>
<dbReference type="SUPFAM" id="SSF50104">
    <property type="entry name" value="Translation proteins SH3-like domain"/>
    <property type="match status" value="1"/>
</dbReference>
<dbReference type="InterPro" id="IPR008991">
    <property type="entry name" value="Translation_prot_SH3-like_sf"/>
</dbReference>
<accession>A0ABS2GAK0</accession>
<protein>
    <submittedName>
        <fullName evidence="3">KOW domain-containing RNA-binding protein</fullName>
    </submittedName>
</protein>
<organism evidence="3 4">
    <name type="scientific">Anaerotignum lactatifermentans</name>
    <dbReference type="NCBI Taxonomy" id="160404"/>
    <lineage>
        <taxon>Bacteria</taxon>
        <taxon>Bacillati</taxon>
        <taxon>Bacillota</taxon>
        <taxon>Clostridia</taxon>
        <taxon>Lachnospirales</taxon>
        <taxon>Anaerotignaceae</taxon>
        <taxon>Anaerotignum</taxon>
    </lineage>
</organism>
<evidence type="ECO:0000313" key="3">
    <source>
        <dbReference type="EMBL" id="MBM6877750.1"/>
    </source>
</evidence>